<dbReference type="EMBL" id="BASZ01000002">
    <property type="protein sequence ID" value="GAD48359.1"/>
    <property type="molecule type" value="Genomic_DNA"/>
</dbReference>
<keyword evidence="1" id="KW-0732">Signal</keyword>
<dbReference type="eggNOG" id="ENOG50334E1">
    <property type="taxonomic scope" value="Bacteria"/>
</dbReference>
<keyword evidence="4" id="KW-1185">Reference proteome</keyword>
<dbReference type="RefSeq" id="WP_021689266.1">
    <property type="nucleotide sequence ID" value="NZ_BASZ01000002.1"/>
</dbReference>
<evidence type="ECO:0000256" key="1">
    <source>
        <dbReference type="SAM" id="SignalP"/>
    </source>
</evidence>
<proteinExistence type="predicted"/>
<comment type="caution">
    <text evidence="3">The sequence shown here is derived from an EMBL/GenBank/DDBJ whole genome shotgun (WGS) entry which is preliminary data.</text>
</comment>
<sequence>MHTRNLLAALVLAGAVVASPAVAHAAKLAATLTGAEQTGGGDTDGSGAFAAEIDPDSGDLCYTLTVKNIAPATMAHIHKGAAGSDGDVVVTLNVTGTDGDECSAVQHELAKEIVANPAGYYVNVHNADFPKGAIRGQLVKTAD</sequence>
<organism evidence="3 4">
    <name type="scientific">Caenibius tardaugens NBRC 16725</name>
    <dbReference type="NCBI Taxonomy" id="1219035"/>
    <lineage>
        <taxon>Bacteria</taxon>
        <taxon>Pseudomonadati</taxon>
        <taxon>Pseudomonadota</taxon>
        <taxon>Alphaproteobacteria</taxon>
        <taxon>Sphingomonadales</taxon>
        <taxon>Erythrobacteraceae</taxon>
        <taxon>Caenibius</taxon>
    </lineage>
</organism>
<gene>
    <name evidence="3" type="ORF">NT2_02_04420</name>
</gene>
<dbReference type="Proteomes" id="UP000016568">
    <property type="component" value="Unassembled WGS sequence"/>
</dbReference>
<protein>
    <recommendedName>
        <fullName evidence="2">CHRD domain-containing protein</fullName>
    </recommendedName>
</protein>
<accession>U2ZSN6</accession>
<dbReference type="InterPro" id="IPR010895">
    <property type="entry name" value="CHRD"/>
</dbReference>
<dbReference type="SMART" id="SM00754">
    <property type="entry name" value="CHRD"/>
    <property type="match status" value="1"/>
</dbReference>
<evidence type="ECO:0000313" key="3">
    <source>
        <dbReference type="EMBL" id="GAD48359.1"/>
    </source>
</evidence>
<dbReference type="AlphaFoldDB" id="U2ZSN6"/>
<reference evidence="3 4" key="1">
    <citation type="submission" date="2013-09" db="EMBL/GenBank/DDBJ databases">
        <title>Whole genome shotgun sequence of Novosphingobium tardaugens NBRC 16725.</title>
        <authorList>
            <person name="Isaki S."/>
            <person name="Hosoyama A."/>
            <person name="Tsuchikane K."/>
            <person name="Katsumata H."/>
            <person name="Ando Y."/>
            <person name="Yamazaki S."/>
            <person name="Fujita N."/>
        </authorList>
    </citation>
    <scope>NUCLEOTIDE SEQUENCE [LARGE SCALE GENOMIC DNA]</scope>
    <source>
        <strain evidence="3 4">NBRC 16725</strain>
    </source>
</reference>
<evidence type="ECO:0000259" key="2">
    <source>
        <dbReference type="SMART" id="SM00754"/>
    </source>
</evidence>
<dbReference type="Pfam" id="PF07452">
    <property type="entry name" value="CHRD"/>
    <property type="match status" value="1"/>
</dbReference>
<name>U2ZSN6_9SPHN</name>
<feature type="domain" description="CHRD" evidence="2">
    <location>
        <begin position="26"/>
        <end position="140"/>
    </location>
</feature>
<feature type="chain" id="PRO_5004638737" description="CHRD domain-containing protein" evidence="1">
    <location>
        <begin position="26"/>
        <end position="143"/>
    </location>
</feature>
<evidence type="ECO:0000313" key="4">
    <source>
        <dbReference type="Proteomes" id="UP000016568"/>
    </source>
</evidence>
<feature type="signal peptide" evidence="1">
    <location>
        <begin position="1"/>
        <end position="25"/>
    </location>
</feature>